<evidence type="ECO:0000313" key="4">
    <source>
        <dbReference type="Proteomes" id="UP001149165"/>
    </source>
</evidence>
<name>A0A9W9ETB5_9EURO</name>
<proteinExistence type="predicted"/>
<feature type="transmembrane region" description="Helical" evidence="1">
    <location>
        <begin position="16"/>
        <end position="35"/>
    </location>
</feature>
<organism evidence="3 4">
    <name type="scientific">Penicillium angulare</name>
    <dbReference type="NCBI Taxonomy" id="116970"/>
    <lineage>
        <taxon>Eukaryota</taxon>
        <taxon>Fungi</taxon>
        <taxon>Dikarya</taxon>
        <taxon>Ascomycota</taxon>
        <taxon>Pezizomycotina</taxon>
        <taxon>Eurotiomycetes</taxon>
        <taxon>Eurotiomycetidae</taxon>
        <taxon>Eurotiales</taxon>
        <taxon>Aspergillaceae</taxon>
        <taxon>Penicillium</taxon>
    </lineage>
</organism>
<keyword evidence="1" id="KW-1133">Transmembrane helix</keyword>
<keyword evidence="1" id="KW-0472">Membrane</keyword>
<evidence type="ECO:0000313" key="3">
    <source>
        <dbReference type="EMBL" id="KAJ5087667.1"/>
    </source>
</evidence>
<feature type="transmembrane region" description="Helical" evidence="1">
    <location>
        <begin position="47"/>
        <end position="72"/>
    </location>
</feature>
<dbReference type="AlphaFoldDB" id="A0A9W9ETB5"/>
<keyword evidence="1" id="KW-0812">Transmembrane</keyword>
<dbReference type="Pfam" id="PF20684">
    <property type="entry name" value="Fung_rhodopsin"/>
    <property type="match status" value="1"/>
</dbReference>
<dbReference type="PANTHER" id="PTHR38794:SF1">
    <property type="entry name" value="INTEGRAL MEMBRANE PROTEIN"/>
    <property type="match status" value="1"/>
</dbReference>
<feature type="transmembrane region" description="Helical" evidence="1">
    <location>
        <begin position="205"/>
        <end position="225"/>
    </location>
</feature>
<dbReference type="PANTHER" id="PTHR38794">
    <property type="entry name" value="INTEGRAL MEMBRANE PROTEIN"/>
    <property type="match status" value="1"/>
</dbReference>
<feature type="transmembrane region" description="Helical" evidence="1">
    <location>
        <begin position="245"/>
        <end position="267"/>
    </location>
</feature>
<keyword evidence="4" id="KW-1185">Reference proteome</keyword>
<dbReference type="OrthoDB" id="3918601at2759"/>
<dbReference type="Proteomes" id="UP001149165">
    <property type="component" value="Unassembled WGS sequence"/>
</dbReference>
<evidence type="ECO:0000256" key="1">
    <source>
        <dbReference type="SAM" id="Phobius"/>
    </source>
</evidence>
<feature type="transmembrane region" description="Helical" evidence="1">
    <location>
        <begin position="165"/>
        <end position="184"/>
    </location>
</feature>
<dbReference type="EMBL" id="JAPQKH010000007">
    <property type="protein sequence ID" value="KAJ5087667.1"/>
    <property type="molecule type" value="Genomic_DNA"/>
</dbReference>
<dbReference type="InterPro" id="IPR049326">
    <property type="entry name" value="Rhodopsin_dom_fungi"/>
</dbReference>
<reference evidence="3" key="1">
    <citation type="submission" date="2022-11" db="EMBL/GenBank/DDBJ databases">
        <authorList>
            <person name="Petersen C."/>
        </authorList>
    </citation>
    <scope>NUCLEOTIDE SEQUENCE</scope>
    <source>
        <strain evidence="3">IBT 30069</strain>
    </source>
</reference>
<evidence type="ECO:0000259" key="2">
    <source>
        <dbReference type="Pfam" id="PF20684"/>
    </source>
</evidence>
<reference evidence="3" key="2">
    <citation type="journal article" date="2023" name="IMA Fungus">
        <title>Comparative genomic study of the Penicillium genus elucidates a diverse pangenome and 15 lateral gene transfer events.</title>
        <authorList>
            <person name="Petersen C."/>
            <person name="Sorensen T."/>
            <person name="Nielsen M.R."/>
            <person name="Sondergaard T.E."/>
            <person name="Sorensen J.L."/>
            <person name="Fitzpatrick D.A."/>
            <person name="Frisvad J.C."/>
            <person name="Nielsen K.L."/>
        </authorList>
    </citation>
    <scope>NUCLEOTIDE SEQUENCE</scope>
    <source>
        <strain evidence="3">IBT 30069</strain>
    </source>
</reference>
<sequence>MGTRFESDTQSPTINITNWALFTTLTLCIIARLTTKFHTFGKIAYDDILIIASLVFSFSHSLIISIAVGVGYGEHFGRISASKFETILKCLYGSSLFHLTSLRFSKLSLAAFLRSFKTRIESGIWPWMLEIVISLWMFVSIIGTVFQCSPPKMWDVWAGSCFNLVAWSCFSSIANTITELLIIGKGLILTASVRLSKRRRLNMTHFFLLRLLVIGSIITEIVIKYGLSPTTDPTYDYWSLTVSHEITQCLSIVTACWAQIILFLNWVEWNGLRIQGLTIPINLTNIGYSLMVSN</sequence>
<accession>A0A9W9ETB5</accession>
<gene>
    <name evidence="3" type="ORF">N7456_011283</name>
</gene>
<comment type="caution">
    <text evidence="3">The sequence shown here is derived from an EMBL/GenBank/DDBJ whole genome shotgun (WGS) entry which is preliminary data.</text>
</comment>
<feature type="domain" description="Rhodopsin" evidence="2">
    <location>
        <begin position="31"/>
        <end position="260"/>
    </location>
</feature>
<protein>
    <recommendedName>
        <fullName evidence="2">Rhodopsin domain-containing protein</fullName>
    </recommendedName>
</protein>
<feature type="transmembrane region" description="Helical" evidence="1">
    <location>
        <begin position="125"/>
        <end position="145"/>
    </location>
</feature>